<protein>
    <recommendedName>
        <fullName evidence="3">HTH tetR-type domain-containing protein</fullName>
    </recommendedName>
</protein>
<gene>
    <name evidence="4" type="ORF">PPSIR1_00170</name>
</gene>
<feature type="DNA-binding region" description="H-T-H motif" evidence="2">
    <location>
        <begin position="35"/>
        <end position="54"/>
    </location>
</feature>
<proteinExistence type="predicted"/>
<sequence length="207" mass="22691">MRTYGAKNADHELKRQRMIGLIAPVVMRAAPLRPSLREMAKAAGVSVNNLRHYFGTREGVLEAVFEAMGAAGEPYIRRALGFTDLPVRMGLRSLLLEIIEAWTPEQLGGLHSSGISEGLGSESLGPVYIENLLEPMLALVEEMLEIWIARDELEIADVRTAALGLMGPVLMALLHQRGLGGHGCRELDFEPFVDELVEGWLGGYSRA</sequence>
<dbReference type="Proteomes" id="UP000005801">
    <property type="component" value="Unassembled WGS sequence"/>
</dbReference>
<dbReference type="OrthoDB" id="5512127at2"/>
<dbReference type="SUPFAM" id="SSF48498">
    <property type="entry name" value="Tetracyclin repressor-like, C-terminal domain"/>
    <property type="match status" value="1"/>
</dbReference>
<evidence type="ECO:0000313" key="5">
    <source>
        <dbReference type="Proteomes" id="UP000005801"/>
    </source>
</evidence>
<evidence type="ECO:0000313" key="4">
    <source>
        <dbReference type="EMBL" id="EDM75611.1"/>
    </source>
</evidence>
<dbReference type="EMBL" id="ABCS01000086">
    <property type="protein sequence ID" value="EDM75611.1"/>
    <property type="molecule type" value="Genomic_DNA"/>
</dbReference>
<dbReference type="InterPro" id="IPR009057">
    <property type="entry name" value="Homeodomain-like_sf"/>
</dbReference>
<dbReference type="Gene3D" id="1.10.357.10">
    <property type="entry name" value="Tetracycline Repressor, domain 2"/>
    <property type="match status" value="1"/>
</dbReference>
<dbReference type="eggNOG" id="COG1309">
    <property type="taxonomic scope" value="Bacteria"/>
</dbReference>
<evidence type="ECO:0000256" key="1">
    <source>
        <dbReference type="ARBA" id="ARBA00023125"/>
    </source>
</evidence>
<dbReference type="GO" id="GO:0003677">
    <property type="term" value="F:DNA binding"/>
    <property type="evidence" value="ECO:0007669"/>
    <property type="project" value="UniProtKB-UniRule"/>
</dbReference>
<name>A6GEU9_9BACT</name>
<reference evidence="4 5" key="1">
    <citation type="submission" date="2007-06" db="EMBL/GenBank/DDBJ databases">
        <authorList>
            <person name="Shimkets L."/>
            <person name="Ferriera S."/>
            <person name="Johnson J."/>
            <person name="Kravitz S."/>
            <person name="Beeson K."/>
            <person name="Sutton G."/>
            <person name="Rogers Y.-H."/>
            <person name="Friedman R."/>
            <person name="Frazier M."/>
            <person name="Venter J.C."/>
        </authorList>
    </citation>
    <scope>NUCLEOTIDE SEQUENCE [LARGE SCALE GENOMIC DNA]</scope>
    <source>
        <strain evidence="4 5">SIR-1</strain>
    </source>
</reference>
<dbReference type="PROSITE" id="PS50977">
    <property type="entry name" value="HTH_TETR_2"/>
    <property type="match status" value="1"/>
</dbReference>
<keyword evidence="5" id="KW-1185">Reference proteome</keyword>
<accession>A6GEU9</accession>
<evidence type="ECO:0000259" key="3">
    <source>
        <dbReference type="PROSITE" id="PS50977"/>
    </source>
</evidence>
<dbReference type="SUPFAM" id="SSF46689">
    <property type="entry name" value="Homeodomain-like"/>
    <property type="match status" value="1"/>
</dbReference>
<dbReference type="STRING" id="391625.PPSIR1_00170"/>
<organism evidence="4 5">
    <name type="scientific">Plesiocystis pacifica SIR-1</name>
    <dbReference type="NCBI Taxonomy" id="391625"/>
    <lineage>
        <taxon>Bacteria</taxon>
        <taxon>Pseudomonadati</taxon>
        <taxon>Myxococcota</taxon>
        <taxon>Polyangia</taxon>
        <taxon>Nannocystales</taxon>
        <taxon>Nannocystaceae</taxon>
        <taxon>Plesiocystis</taxon>
    </lineage>
</organism>
<dbReference type="InterPro" id="IPR001647">
    <property type="entry name" value="HTH_TetR"/>
</dbReference>
<comment type="caution">
    <text evidence="4">The sequence shown here is derived from an EMBL/GenBank/DDBJ whole genome shotgun (WGS) entry which is preliminary data.</text>
</comment>
<dbReference type="InterPro" id="IPR036271">
    <property type="entry name" value="Tet_transcr_reg_TetR-rel_C_sf"/>
</dbReference>
<dbReference type="AlphaFoldDB" id="A6GEU9"/>
<feature type="domain" description="HTH tetR-type" evidence="3">
    <location>
        <begin position="12"/>
        <end position="72"/>
    </location>
</feature>
<evidence type="ECO:0000256" key="2">
    <source>
        <dbReference type="PROSITE-ProRule" id="PRU00335"/>
    </source>
</evidence>
<dbReference type="Gene3D" id="1.10.10.60">
    <property type="entry name" value="Homeodomain-like"/>
    <property type="match status" value="1"/>
</dbReference>
<keyword evidence="1 2" id="KW-0238">DNA-binding</keyword>
<dbReference type="RefSeq" id="WP_006975239.1">
    <property type="nucleotide sequence ID" value="NZ_ABCS01000086.1"/>
</dbReference>